<dbReference type="InterPro" id="IPR053772">
    <property type="entry name" value="At1g61320/At1g61330-like"/>
</dbReference>
<sequence length="792" mass="90450">MRSRKEKKLFIAEKSTDFIGSNSQEQDFKRNLKRKVSNQVDEGAGGKAKQSRKELKDMDQRVDFISAIPTHIIHHILSLLRCKKDAARTSALSKRWRDIWASFSILDFDERKFHQNQEVNFCGLCRKERGLIEKAREDEILKKKLMFRDFVDNTLQSCIEQKSGLQKFVLHVTSFDFQLADCLDRWIGFATESTIQELDLYIPPKSGCYRIPRTVFATKSITDLRIFGGSLGTCNDIRLSILRKLCLGKLRVCEKIINNLLLSCPSIEDLRLIQCSGLKTLMVSSNKLNRVDLDRCNALKDVELQAPHLQRFWFREKKSEICKINLALSKSLKSLTIEDAKMTDDLFQNHLSNFPVLQHLILSKCNSLESITISSHRLETLVLRECARLKEADIDTPNLLSFEYKGHQMPFSSLNPSGLKEARFYFEPHPIHHRQRVGFFKGDHDCIWFAPMQKLLEKFDLSKDLKLVVRYKKNVVIHEDLRDILVPPIHDLKLEIVKPSTSLEDLTDNLLRTWRPETLFVVSSATSDFSVQLYKKMVDRGDPVCCKYNTSSNKCWRHFLKDANIENLSDTTDTSDWITWLSISAHLLHLLSSHMENGKEVSKEPSGGRKKSSILVGPWGGHGGDSWDDGIYHGVREIKLFYDLCIDSIQVVYDKNGKPVTAEKHGGLGPLGGSRTAEIKLQYPEEYLTSMNGHYCRVVYGGSPVIRSLTFISNKRTFGPFGVEDGTPFTLTMDGASIVGFKGRSGWYLDAIGFRLSRIQSTKILQKFQQKLQRLTSAVSKSSVSKDGEKTY</sequence>
<dbReference type="SMART" id="SM00256">
    <property type="entry name" value="FBOX"/>
    <property type="match status" value="1"/>
</dbReference>
<dbReference type="PANTHER" id="PTHR34145:SF28">
    <property type="entry name" value="F-BOX DOMAIN-CONTAINING PROTEIN"/>
    <property type="match status" value="1"/>
</dbReference>
<keyword evidence="6" id="KW-1185">Reference proteome</keyword>
<dbReference type="InterPro" id="IPR033734">
    <property type="entry name" value="Jacalin-like_lectin_dom_plant"/>
</dbReference>
<protein>
    <recommendedName>
        <fullName evidence="4">Jacalin-type lectin domain-containing protein</fullName>
    </recommendedName>
</protein>
<dbReference type="Proteomes" id="UP001314170">
    <property type="component" value="Unassembled WGS sequence"/>
</dbReference>
<dbReference type="InterPro" id="IPR032675">
    <property type="entry name" value="LRR_dom_sf"/>
</dbReference>
<dbReference type="AlphaFoldDB" id="A0AAV1SRZ9"/>
<dbReference type="InterPro" id="IPR036404">
    <property type="entry name" value="Jacalin-like_lectin_dom_sf"/>
</dbReference>
<evidence type="ECO:0000256" key="1">
    <source>
        <dbReference type="ARBA" id="ARBA00006568"/>
    </source>
</evidence>
<dbReference type="SUPFAM" id="SSF51101">
    <property type="entry name" value="Mannose-binding lectins"/>
    <property type="match status" value="1"/>
</dbReference>
<dbReference type="PANTHER" id="PTHR34145">
    <property type="entry name" value="OS02G0105600 PROTEIN"/>
    <property type="match status" value="1"/>
</dbReference>
<dbReference type="SMART" id="SM00915">
    <property type="entry name" value="Jacalin"/>
    <property type="match status" value="1"/>
</dbReference>
<dbReference type="Gene3D" id="3.80.10.10">
    <property type="entry name" value="Ribonuclease Inhibitor"/>
    <property type="match status" value="1"/>
</dbReference>
<dbReference type="InterPro" id="IPR001229">
    <property type="entry name" value="Jacalin-like_lectin_dom"/>
</dbReference>
<reference evidence="5 6" key="1">
    <citation type="submission" date="2024-01" db="EMBL/GenBank/DDBJ databases">
        <authorList>
            <person name="Waweru B."/>
        </authorList>
    </citation>
    <scope>NUCLEOTIDE SEQUENCE [LARGE SCALE GENOMIC DNA]</scope>
</reference>
<dbReference type="InterPro" id="IPR036047">
    <property type="entry name" value="F-box-like_dom_sf"/>
</dbReference>
<name>A0AAV1SRZ9_9ROSI</name>
<dbReference type="GO" id="GO:0005536">
    <property type="term" value="F:D-glucose binding"/>
    <property type="evidence" value="ECO:0007669"/>
    <property type="project" value="UniProtKB-ARBA"/>
</dbReference>
<evidence type="ECO:0000256" key="3">
    <source>
        <dbReference type="SAM" id="MobiDB-lite"/>
    </source>
</evidence>
<dbReference type="Gene3D" id="1.20.1280.50">
    <property type="match status" value="1"/>
</dbReference>
<evidence type="ECO:0000313" key="6">
    <source>
        <dbReference type="Proteomes" id="UP001314170"/>
    </source>
</evidence>
<dbReference type="Pfam" id="PF23622">
    <property type="entry name" value="LRR_At1g61320_AtMIF1"/>
    <property type="match status" value="2"/>
</dbReference>
<keyword evidence="2" id="KW-0430">Lectin</keyword>
<dbReference type="SUPFAM" id="SSF52058">
    <property type="entry name" value="L domain-like"/>
    <property type="match status" value="1"/>
</dbReference>
<comment type="similarity">
    <text evidence="1">Belongs to the jacalin lectin family.</text>
</comment>
<dbReference type="Gene3D" id="2.100.10.30">
    <property type="entry name" value="Jacalin-like lectin domain"/>
    <property type="match status" value="1"/>
</dbReference>
<feature type="domain" description="Jacalin-type lectin" evidence="4">
    <location>
        <begin position="613"/>
        <end position="758"/>
    </location>
</feature>
<dbReference type="CDD" id="cd09612">
    <property type="entry name" value="Jacalin"/>
    <property type="match status" value="1"/>
</dbReference>
<gene>
    <name evidence="5" type="ORF">DCAF_LOCUS27091</name>
</gene>
<dbReference type="FunFam" id="2.100.10.30:FF:000001">
    <property type="entry name" value="Jacalin-related lectin 33"/>
    <property type="match status" value="1"/>
</dbReference>
<evidence type="ECO:0000259" key="4">
    <source>
        <dbReference type="PROSITE" id="PS51752"/>
    </source>
</evidence>
<dbReference type="GO" id="GO:0005537">
    <property type="term" value="F:D-mannose binding"/>
    <property type="evidence" value="ECO:0007669"/>
    <property type="project" value="UniProtKB-ARBA"/>
</dbReference>
<dbReference type="SUPFAM" id="SSF81383">
    <property type="entry name" value="F-box domain"/>
    <property type="match status" value="1"/>
</dbReference>
<evidence type="ECO:0000256" key="2">
    <source>
        <dbReference type="ARBA" id="ARBA00022734"/>
    </source>
</evidence>
<dbReference type="InterPro" id="IPR001810">
    <property type="entry name" value="F-box_dom"/>
</dbReference>
<dbReference type="Pfam" id="PF01419">
    <property type="entry name" value="Jacalin"/>
    <property type="match status" value="1"/>
</dbReference>
<accession>A0AAV1SRZ9</accession>
<dbReference type="EMBL" id="CAWUPB010001197">
    <property type="protein sequence ID" value="CAK7356810.1"/>
    <property type="molecule type" value="Genomic_DNA"/>
</dbReference>
<comment type="caution">
    <text evidence="5">The sequence shown here is derived from an EMBL/GenBank/DDBJ whole genome shotgun (WGS) entry which is preliminary data.</text>
</comment>
<dbReference type="PROSITE" id="PS51752">
    <property type="entry name" value="JACALIN_LECTIN"/>
    <property type="match status" value="1"/>
</dbReference>
<proteinExistence type="inferred from homology"/>
<evidence type="ECO:0000313" key="5">
    <source>
        <dbReference type="EMBL" id="CAK7356810.1"/>
    </source>
</evidence>
<dbReference type="InterPro" id="IPR055357">
    <property type="entry name" value="LRR_At1g61320_AtMIF1"/>
</dbReference>
<feature type="region of interest" description="Disordered" evidence="3">
    <location>
        <begin position="31"/>
        <end position="54"/>
    </location>
</feature>
<organism evidence="5 6">
    <name type="scientific">Dovyalis caffra</name>
    <dbReference type="NCBI Taxonomy" id="77055"/>
    <lineage>
        <taxon>Eukaryota</taxon>
        <taxon>Viridiplantae</taxon>
        <taxon>Streptophyta</taxon>
        <taxon>Embryophyta</taxon>
        <taxon>Tracheophyta</taxon>
        <taxon>Spermatophyta</taxon>
        <taxon>Magnoliopsida</taxon>
        <taxon>eudicotyledons</taxon>
        <taxon>Gunneridae</taxon>
        <taxon>Pentapetalae</taxon>
        <taxon>rosids</taxon>
        <taxon>fabids</taxon>
        <taxon>Malpighiales</taxon>
        <taxon>Salicaceae</taxon>
        <taxon>Flacourtieae</taxon>
        <taxon>Dovyalis</taxon>
    </lineage>
</organism>